<dbReference type="EMBL" id="MQWD01000001">
    <property type="protein sequence ID" value="PAP75712.1"/>
    <property type="molecule type" value="Genomic_DNA"/>
</dbReference>
<proteinExistence type="predicted"/>
<evidence type="ECO:0000313" key="1">
    <source>
        <dbReference type="EMBL" id="PAP75712.1"/>
    </source>
</evidence>
<name>A0A271IWZ9_9BACT</name>
<dbReference type="RefSeq" id="WP_095509354.1">
    <property type="nucleotide sequence ID" value="NZ_MQWD01000001.1"/>
</dbReference>
<reference evidence="1 2" key="1">
    <citation type="submission" date="2016-11" db="EMBL/GenBank/DDBJ databases">
        <title>Study of marine rhodopsin-containing bacteria.</title>
        <authorList>
            <person name="Yoshizawa S."/>
            <person name="Kumagai Y."/>
            <person name="Kogure K."/>
        </authorList>
    </citation>
    <scope>NUCLEOTIDE SEQUENCE [LARGE SCALE GENOMIC DNA]</scope>
    <source>
        <strain evidence="1 2">SAORIC-28</strain>
    </source>
</reference>
<evidence type="ECO:0000313" key="2">
    <source>
        <dbReference type="Proteomes" id="UP000216339"/>
    </source>
</evidence>
<dbReference type="AlphaFoldDB" id="A0A271IWZ9"/>
<keyword evidence="2" id="KW-1185">Reference proteome</keyword>
<protein>
    <recommendedName>
        <fullName evidence="3">DUF429 domain-containing protein</fullName>
    </recommendedName>
</protein>
<dbReference type="OrthoDB" id="3078257at2"/>
<evidence type="ECO:0008006" key="3">
    <source>
        <dbReference type="Google" id="ProtNLM"/>
    </source>
</evidence>
<accession>A0A271IWZ9</accession>
<dbReference type="Proteomes" id="UP000216339">
    <property type="component" value="Unassembled WGS sequence"/>
</dbReference>
<sequence>MPDQPALLVHADWSTAARKRTMAVARRAGDVYHVAAPEPVGDLGTFWDRLRDRSDGGRALVGFDFPIGLPAAYARAAGIDDFRSVLPDLGRGDWAAFYDLATVPDEIDLRRPFYPGGTGTGTRRTDLTDALGVGSFDALRRRCEQATPTRGSASPLFWTVGGQQVGRAAIAGWRDLLAPALRRDPGALALWPFDGDLSDLLAGDVPVVAETYPAEAGLHVGLPPPGRGWSKRRRDGRCAQGPALFRWAACRPVVFSSQLCALIEDGFGEAATGEDAFDAAVGLFGMIEVVLGHRPPGAPGAPDVRGVEGWILGQSPDA</sequence>
<comment type="caution">
    <text evidence="1">The sequence shown here is derived from an EMBL/GenBank/DDBJ whole genome shotgun (WGS) entry which is preliminary data.</text>
</comment>
<gene>
    <name evidence="1" type="ORF">BSZ37_04300</name>
</gene>
<organism evidence="1 2">
    <name type="scientific">Rubrivirga marina</name>
    <dbReference type="NCBI Taxonomy" id="1196024"/>
    <lineage>
        <taxon>Bacteria</taxon>
        <taxon>Pseudomonadati</taxon>
        <taxon>Rhodothermota</taxon>
        <taxon>Rhodothermia</taxon>
        <taxon>Rhodothermales</taxon>
        <taxon>Rubricoccaceae</taxon>
        <taxon>Rubrivirga</taxon>
    </lineage>
</organism>